<dbReference type="PANTHER" id="PTHR43016:SF13">
    <property type="entry name" value="PRESEQUENCE PROTEASE, MITOCHONDRIAL"/>
    <property type="match status" value="1"/>
</dbReference>
<accession>A0A835LS95</accession>
<reference evidence="3 4" key="1">
    <citation type="submission" date="2020-10" db="EMBL/GenBank/DDBJ databases">
        <title>The Coptis chinensis genome and diversification of protoberbering-type alkaloids.</title>
        <authorList>
            <person name="Wang B."/>
            <person name="Shu S."/>
            <person name="Song C."/>
            <person name="Liu Y."/>
        </authorList>
    </citation>
    <scope>NUCLEOTIDE SEQUENCE [LARGE SCALE GENOMIC DNA]</scope>
    <source>
        <strain evidence="3">HL-2020</strain>
        <tissue evidence="3">Leaf</tissue>
    </source>
</reference>
<keyword evidence="1" id="KW-1133">Transmembrane helix</keyword>
<feature type="transmembrane region" description="Helical" evidence="1">
    <location>
        <begin position="361"/>
        <end position="383"/>
    </location>
</feature>
<protein>
    <recommendedName>
        <fullName evidence="2">GRIP domain-containing protein</fullName>
    </recommendedName>
</protein>
<dbReference type="SMART" id="SM00755">
    <property type="entry name" value="Grip"/>
    <property type="match status" value="1"/>
</dbReference>
<dbReference type="GO" id="GO:0004222">
    <property type="term" value="F:metalloendopeptidase activity"/>
    <property type="evidence" value="ECO:0007669"/>
    <property type="project" value="TreeGrafter"/>
</dbReference>
<evidence type="ECO:0000256" key="1">
    <source>
        <dbReference type="SAM" id="Phobius"/>
    </source>
</evidence>
<dbReference type="Pfam" id="PF00675">
    <property type="entry name" value="Peptidase_M16"/>
    <property type="match status" value="1"/>
</dbReference>
<dbReference type="AlphaFoldDB" id="A0A835LS95"/>
<dbReference type="GO" id="GO:0009507">
    <property type="term" value="C:chloroplast"/>
    <property type="evidence" value="ECO:0007669"/>
    <property type="project" value="TreeGrafter"/>
</dbReference>
<evidence type="ECO:0000313" key="3">
    <source>
        <dbReference type="EMBL" id="KAF9605650.1"/>
    </source>
</evidence>
<dbReference type="PANTHER" id="PTHR43016">
    <property type="entry name" value="PRESEQUENCE PROTEASE"/>
    <property type="match status" value="1"/>
</dbReference>
<evidence type="ECO:0000313" key="4">
    <source>
        <dbReference type="Proteomes" id="UP000631114"/>
    </source>
</evidence>
<dbReference type="GO" id="GO:0016485">
    <property type="term" value="P:protein processing"/>
    <property type="evidence" value="ECO:0007669"/>
    <property type="project" value="TreeGrafter"/>
</dbReference>
<feature type="domain" description="GRIP" evidence="2">
    <location>
        <begin position="95"/>
        <end position="142"/>
    </location>
</feature>
<evidence type="ECO:0000259" key="2">
    <source>
        <dbReference type="PROSITE" id="PS50913"/>
    </source>
</evidence>
<dbReference type="InterPro" id="IPR011765">
    <property type="entry name" value="Pept_M16_N"/>
</dbReference>
<dbReference type="Pfam" id="PF01465">
    <property type="entry name" value="GRIP"/>
    <property type="match status" value="1"/>
</dbReference>
<dbReference type="InterPro" id="IPR000237">
    <property type="entry name" value="GRIP_dom"/>
</dbReference>
<dbReference type="GO" id="GO:0046872">
    <property type="term" value="F:metal ion binding"/>
    <property type="evidence" value="ECO:0007669"/>
    <property type="project" value="InterPro"/>
</dbReference>
<dbReference type="OrthoDB" id="10250783at2759"/>
<dbReference type="PROSITE" id="PS50913">
    <property type="entry name" value="GRIP"/>
    <property type="match status" value="1"/>
</dbReference>
<dbReference type="InterPro" id="IPR011249">
    <property type="entry name" value="Metalloenz_LuxS/M16"/>
</dbReference>
<dbReference type="GO" id="GO:0005739">
    <property type="term" value="C:mitochondrion"/>
    <property type="evidence" value="ECO:0007669"/>
    <property type="project" value="TreeGrafter"/>
</dbReference>
<dbReference type="Gene3D" id="3.30.830.10">
    <property type="entry name" value="Metalloenzyme, LuxS/M16 peptidase-like"/>
    <property type="match status" value="1"/>
</dbReference>
<name>A0A835LS95_9MAGN</name>
<keyword evidence="1" id="KW-0472">Membrane</keyword>
<comment type="caution">
    <text evidence="3">The sequence shown here is derived from an EMBL/GenBank/DDBJ whole genome shotgun (WGS) entry which is preliminary data.</text>
</comment>
<keyword evidence="4" id="KW-1185">Reference proteome</keyword>
<organism evidence="3 4">
    <name type="scientific">Coptis chinensis</name>
    <dbReference type="NCBI Taxonomy" id="261450"/>
    <lineage>
        <taxon>Eukaryota</taxon>
        <taxon>Viridiplantae</taxon>
        <taxon>Streptophyta</taxon>
        <taxon>Embryophyta</taxon>
        <taxon>Tracheophyta</taxon>
        <taxon>Spermatophyta</taxon>
        <taxon>Magnoliopsida</taxon>
        <taxon>Ranunculales</taxon>
        <taxon>Ranunculaceae</taxon>
        <taxon>Coptidoideae</taxon>
        <taxon>Coptis</taxon>
    </lineage>
</organism>
<dbReference type="SUPFAM" id="SSF63411">
    <property type="entry name" value="LuxS/MPP-like metallohydrolase"/>
    <property type="match status" value="1"/>
</dbReference>
<gene>
    <name evidence="3" type="ORF">IFM89_017993</name>
</gene>
<sequence length="403" mass="44998">MVGVIIPNAILVLRGRNWCPRCLDEMRRKEQGDILGLNLAEIWAKEEGIKARVCQVIVKREFDSISFFLVEKYSKVIKGQGSDVEGRVPKHGKNEEAEGVDMTYLKNVILKLLETGEVEATLPVVGMLLQFSPTGLLTDIGGGVEDEPAEKLGFEKVSEQVINECKSKVVLFRHKKTGCEVMSVSNDDENKVFGIVFRTPSKDSTGIPHILEHSVLCGSRKYPLKEPFIELLKGSLNTFLNAFTYPDRTCYLVASTNTKDFYNLIDVYLDAVFFPKCVEDFQIFQQEGWHDELNNPSEDISFKDNTYVVDSGDDPNVIPKLTFEEFQFADSCARSFSMYAVTLSSGLFLLAKPAMATSVAAAGVILSWPFSVLAVLPVTFYCLKRSFNKVFLLAATTSVDSKR</sequence>
<proteinExistence type="predicted"/>
<dbReference type="Proteomes" id="UP000631114">
    <property type="component" value="Unassembled WGS sequence"/>
</dbReference>
<dbReference type="EMBL" id="JADFTS010000005">
    <property type="protein sequence ID" value="KAF9605650.1"/>
    <property type="molecule type" value="Genomic_DNA"/>
</dbReference>
<keyword evidence="1" id="KW-0812">Transmembrane</keyword>